<gene>
    <name evidence="5" type="primary">LOC106632189</name>
</gene>
<dbReference type="GeneID" id="106632189"/>
<dbReference type="OrthoDB" id="1924787at2759"/>
<accession>A0A8N5F6E5</accession>
<comment type="similarity">
    <text evidence="1">Belongs to the metallo-dependent hydrolases superfamily. Hydantoinase/dihydropyrimidinase family.</text>
</comment>
<dbReference type="Gene3D" id="3.20.20.140">
    <property type="entry name" value="Metal-dependent hydrolases"/>
    <property type="match status" value="1"/>
</dbReference>
<evidence type="ECO:0000259" key="3">
    <source>
        <dbReference type="Pfam" id="PF01979"/>
    </source>
</evidence>
<feature type="non-terminal residue" evidence="5">
    <location>
        <position position="1"/>
    </location>
</feature>
<dbReference type="Pfam" id="PF01979">
    <property type="entry name" value="Amidohydro_1"/>
    <property type="match status" value="1"/>
</dbReference>
<dbReference type="PANTHER" id="PTHR11647:SF58">
    <property type="entry name" value="DIHYDROPYRIMIDINASE-RELATED PROTEIN 5"/>
    <property type="match status" value="1"/>
</dbReference>
<dbReference type="GO" id="GO:0016812">
    <property type="term" value="F:hydrolase activity, acting on carbon-nitrogen (but not peptide) bonds, in cyclic amides"/>
    <property type="evidence" value="ECO:0007669"/>
    <property type="project" value="TreeGrafter"/>
</dbReference>
<evidence type="ECO:0000313" key="5">
    <source>
        <dbReference type="RefSeq" id="XP_030921765.1"/>
    </source>
</evidence>
<organism evidence="4 5">
    <name type="scientific">Geospiza fortis</name>
    <name type="common">Medium ground-finch</name>
    <dbReference type="NCBI Taxonomy" id="48883"/>
    <lineage>
        <taxon>Eukaryota</taxon>
        <taxon>Metazoa</taxon>
        <taxon>Chordata</taxon>
        <taxon>Craniata</taxon>
        <taxon>Vertebrata</taxon>
        <taxon>Euteleostomi</taxon>
        <taxon>Archelosauria</taxon>
        <taxon>Archosauria</taxon>
        <taxon>Dinosauria</taxon>
        <taxon>Saurischia</taxon>
        <taxon>Theropoda</taxon>
        <taxon>Coelurosauria</taxon>
        <taxon>Aves</taxon>
        <taxon>Neognathae</taxon>
        <taxon>Neoaves</taxon>
        <taxon>Telluraves</taxon>
        <taxon>Australaves</taxon>
        <taxon>Passeriformes</taxon>
        <taxon>Thraupidae</taxon>
        <taxon>Geospiza</taxon>
    </lineage>
</organism>
<evidence type="ECO:0000256" key="1">
    <source>
        <dbReference type="ARBA" id="ARBA00008829"/>
    </source>
</evidence>
<feature type="non-terminal residue" evidence="5">
    <location>
        <position position="302"/>
    </location>
</feature>
<dbReference type="InterPro" id="IPR032466">
    <property type="entry name" value="Metal_Hydrolase"/>
</dbReference>
<reference evidence="5" key="1">
    <citation type="submission" date="2025-08" db="UniProtKB">
        <authorList>
            <consortium name="RefSeq"/>
        </authorList>
    </citation>
    <scope>IDENTIFICATION</scope>
</reference>
<dbReference type="FunFam" id="3.20.20.140:FF:000217">
    <property type="entry name" value="Dihydropyrimidinase-related protein 1"/>
    <property type="match status" value="1"/>
</dbReference>
<dbReference type="SUPFAM" id="SSF51338">
    <property type="entry name" value="Composite domain of metallo-dependent hydrolases"/>
    <property type="match status" value="1"/>
</dbReference>
<evidence type="ECO:0000256" key="2">
    <source>
        <dbReference type="ARBA" id="ARBA00022553"/>
    </source>
</evidence>
<name>A0A8N5F6E5_GEOFO</name>
<protein>
    <submittedName>
        <fullName evidence="5">Dihydropyrimidinase-related protein 5-like</fullName>
    </submittedName>
</protein>
<dbReference type="SUPFAM" id="SSF51556">
    <property type="entry name" value="Metallo-dependent hydrolases"/>
    <property type="match status" value="1"/>
</dbReference>
<keyword evidence="2" id="KW-0597">Phosphoprotein</keyword>
<dbReference type="Proteomes" id="UP000504602">
    <property type="component" value="Unplaced"/>
</dbReference>
<proteinExistence type="inferred from homology"/>
<dbReference type="Gene3D" id="2.30.40.10">
    <property type="entry name" value="Urease, subunit C, domain 1"/>
    <property type="match status" value="1"/>
</dbReference>
<keyword evidence="4" id="KW-1185">Reference proteome</keyword>
<feature type="domain" description="Amidohydrolase-related" evidence="3">
    <location>
        <begin position="200"/>
        <end position="281"/>
    </location>
</feature>
<dbReference type="InterPro" id="IPR011059">
    <property type="entry name" value="Metal-dep_hydrolase_composite"/>
</dbReference>
<dbReference type="InterPro" id="IPR006680">
    <property type="entry name" value="Amidohydro-rel"/>
</dbReference>
<dbReference type="InterPro" id="IPR050378">
    <property type="entry name" value="Metallo-dep_Hydrolases_sf"/>
</dbReference>
<dbReference type="AlphaFoldDB" id="A0A8N5F6E5"/>
<evidence type="ECO:0000313" key="4">
    <source>
        <dbReference type="Proteomes" id="UP000504602"/>
    </source>
</evidence>
<dbReference type="RefSeq" id="XP_030921765.1">
    <property type="nucleotide sequence ID" value="XM_031065905.1"/>
</dbReference>
<dbReference type="PANTHER" id="PTHR11647">
    <property type="entry name" value="HYDRANTOINASE/DIHYDROPYRIMIDINASE FAMILY MEMBER"/>
    <property type="match status" value="1"/>
</dbReference>
<dbReference type="GO" id="GO:0005829">
    <property type="term" value="C:cytosol"/>
    <property type="evidence" value="ECO:0007669"/>
    <property type="project" value="TreeGrafter"/>
</dbReference>
<sequence>KVVYAETTTAHATLTGLHYYHQDWFHAAAYVTPAPGTSPFPWAPCSLGTPWCGCLIPRSAPFPGHLAPCVPYSPGTPWCGYPIPRVLGSLGTPWQGCPIPWTLSSLGTPWQGYPIPQAPHGKGAPFPESWAPWAPQAAPAAPPPSLLCPHSDTLNIVASDHRPFSTKQKAMGKEDFTKIPHGVSGVQDRMNIIWERGVVGGKMDENRFVAVTSSNAAKLHNLYPRKGRIIPGADADVVVWDPEATKTVSASTQVQGGDINLYENMRCHGVPLVTISRGRVVYENGVFMCAEGTGKFCPLRSF</sequence>